<accession>A0A1H8U7H9</accession>
<keyword evidence="1" id="KW-0472">Membrane</keyword>
<reference evidence="2 3" key="1">
    <citation type="submission" date="2016-10" db="EMBL/GenBank/DDBJ databases">
        <authorList>
            <person name="de Groot N.N."/>
        </authorList>
    </citation>
    <scope>NUCLEOTIDE SEQUENCE [LARGE SCALE GENOMIC DNA]</scope>
    <source>
        <strain evidence="2 3">DSM 27842</strain>
    </source>
</reference>
<dbReference type="OrthoDB" id="7855854at2"/>
<dbReference type="STRING" id="569882.SAMN04490248_11884"/>
<proteinExistence type="predicted"/>
<feature type="transmembrane region" description="Helical" evidence="1">
    <location>
        <begin position="54"/>
        <end position="77"/>
    </location>
</feature>
<name>A0A1H8U7H9_9RHOB</name>
<dbReference type="EMBL" id="FODS01000018">
    <property type="protein sequence ID" value="SEO99230.1"/>
    <property type="molecule type" value="Genomic_DNA"/>
</dbReference>
<organism evidence="2 3">
    <name type="scientific">Salinihabitans flavidus</name>
    <dbReference type="NCBI Taxonomy" id="569882"/>
    <lineage>
        <taxon>Bacteria</taxon>
        <taxon>Pseudomonadati</taxon>
        <taxon>Pseudomonadota</taxon>
        <taxon>Alphaproteobacteria</taxon>
        <taxon>Rhodobacterales</taxon>
        <taxon>Roseobacteraceae</taxon>
        <taxon>Salinihabitans</taxon>
    </lineage>
</organism>
<evidence type="ECO:0000313" key="2">
    <source>
        <dbReference type="EMBL" id="SEO99230.1"/>
    </source>
</evidence>
<evidence type="ECO:0000256" key="1">
    <source>
        <dbReference type="SAM" id="Phobius"/>
    </source>
</evidence>
<protein>
    <submittedName>
        <fullName evidence="2">Uncharacterized protein</fullName>
    </submittedName>
</protein>
<dbReference type="RefSeq" id="WP_093119478.1">
    <property type="nucleotide sequence ID" value="NZ_FODS01000018.1"/>
</dbReference>
<sequence length="164" mass="17879">MVAVSDFMDDVHPVSADPAEQIGPSTLLRISALVLGFAFILAGIGLWMVPGPVLAGGTLMAKALVSILLTAAGVGMAQIGTDKPVRELHFDARHRQVYLVDAIGRRTKVLRVVDYEDIFRIEITDDRLFLRDRDDKELAGMELHGAAARRDAEAQLRAQSLIFA</sequence>
<gene>
    <name evidence="2" type="ORF">SAMN04490248_11884</name>
</gene>
<dbReference type="Proteomes" id="UP000198893">
    <property type="component" value="Unassembled WGS sequence"/>
</dbReference>
<dbReference type="AlphaFoldDB" id="A0A1H8U7H9"/>
<keyword evidence="3" id="KW-1185">Reference proteome</keyword>
<keyword evidence="1" id="KW-0812">Transmembrane</keyword>
<evidence type="ECO:0000313" key="3">
    <source>
        <dbReference type="Proteomes" id="UP000198893"/>
    </source>
</evidence>
<keyword evidence="1" id="KW-1133">Transmembrane helix</keyword>
<feature type="transmembrane region" description="Helical" evidence="1">
    <location>
        <begin position="27"/>
        <end position="48"/>
    </location>
</feature>